<feature type="transmembrane region" description="Helical" evidence="8">
    <location>
        <begin position="538"/>
        <end position="558"/>
    </location>
</feature>
<feature type="transmembrane region" description="Helical" evidence="8">
    <location>
        <begin position="364"/>
        <end position="383"/>
    </location>
</feature>
<dbReference type="Gene3D" id="3.30.70.1430">
    <property type="entry name" value="Multidrug efflux transporter AcrB pore domain"/>
    <property type="match status" value="2"/>
</dbReference>
<dbReference type="PANTHER" id="PTHR32063">
    <property type="match status" value="1"/>
</dbReference>
<keyword evidence="6 8" id="KW-1133">Transmembrane helix</keyword>
<sequence length="1076" mass="118464">MLERIIEGSMRNRQLVLMLAILLAALGVWATLNIPIDAIPDISDVQVVIRTEYPGQAPQIVEDQVTYPLATAMLAVPGARTVRGYSMFGTSFVYIIFEDGTDMYWARSRVLEYLNQVAGTLPEGAKPAIGPDATSVGWIFEYSLVDTTGRHDLADLRTLQDFFLKYELQSIPGVSEVATVGGFVKQYQIVVDPQKLLAYGIPLSHVRMAIQRSNREVGARLLELGEREFIVRGRGYIQSLDDLRQIPLKAKDGTVITLDDVAIIRHGPEIRRGIAERNGEGEVVGGIVIMRYGENALRVIERVKARLAELEASLPEGVTINIEYDRSRLIRDAVRTVTLKLWQQLAVVALIVFVFLLHVRSAFVALVSVPLGALTALLIMYLLGVNANIMSLGGIAVAIGVMVDASLVMVENAFKHLEQARLKAGTTQLTASERLRVLLASAREVGPSMFFSLLIVTISYLPVFALQQVEGRLFRPLAMTTTFSMAAASVLAVTLIPALMVLFVRGRIRTEHQNPLTRFFAWAYRPVIRYTLRHPWRIVLGSVLLLGLTLLPIQRLMLGRVYIDFPQIGSEFMPPLNEGDLLYMPTTLPGISPQKAKELLQQTDRIIKSFPEVKSVFGKAGRAETATDPAPLSMFETIIILKDRSEWRPGMTLDRLIEEMDRALRIPGLTNAWTMPIKTRVDMLATGIKTPVGIKIIGPDLPTLEQIGAHLEQVLRQVPGTRSVYAERAMGGSYLDVVVDRAEAARYGLTVGDVLEIVQTAIGGMNVTTTIEGLERYPVLVRYPRDLRDNLPALRQVLVPTPSGAQVPLGQLARFELVEGPPMIKSENARPNAWVYIDLEQGIDIGSYVQQAQEIVAQEVSLPPGYSLVWSGQYEYMERASRRLRFLVPLTIGIVFLLLLIHFRSLRETLLLMATLPMAAIGAVWLMSILGFNMSVAAAVGYIAVAGLAAETGVVMQAFLSDTIARYRREGRLTSLAALQAALEEGASRRVRPLLMTVSTSLIGLLPVMFGSETGAEVMKRLAAPMVGGLFSAAALTLVVIPALNMIIHRIRLRKELSTRTTDHQPEPAPASSPAS</sequence>
<dbReference type="AlphaFoldDB" id="A0A1M6VT66"/>
<feature type="transmembrane region" description="Helical" evidence="8">
    <location>
        <begin position="445"/>
        <end position="463"/>
    </location>
</feature>
<dbReference type="Gene3D" id="1.20.1640.10">
    <property type="entry name" value="Multidrug efflux transporter AcrB transmembrane domain"/>
    <property type="match status" value="2"/>
</dbReference>
<feature type="transmembrane region" description="Helical" evidence="8">
    <location>
        <begin position="886"/>
        <end position="903"/>
    </location>
</feature>
<keyword evidence="3" id="KW-0813">Transport</keyword>
<dbReference type="Pfam" id="PF00873">
    <property type="entry name" value="ACR_tran"/>
    <property type="match status" value="1"/>
</dbReference>
<feature type="transmembrane region" description="Helical" evidence="8">
    <location>
        <begin position="993"/>
        <end position="1010"/>
    </location>
</feature>
<dbReference type="NCBIfam" id="TIGR00914">
    <property type="entry name" value="2A0601"/>
    <property type="match status" value="1"/>
</dbReference>
<dbReference type="Gene3D" id="3.30.2090.10">
    <property type="entry name" value="Multidrug efflux transporter AcrB TolC docking domain, DN and DC subdomains"/>
    <property type="match status" value="2"/>
</dbReference>
<feature type="transmembrane region" description="Helical" evidence="8">
    <location>
        <begin position="910"/>
        <end position="930"/>
    </location>
</feature>
<dbReference type="InterPro" id="IPR004763">
    <property type="entry name" value="CusA-like"/>
</dbReference>
<dbReference type="Gene3D" id="3.30.70.1440">
    <property type="entry name" value="Multidrug efflux transporter AcrB pore domain"/>
    <property type="match status" value="1"/>
</dbReference>
<evidence type="ECO:0000313" key="10">
    <source>
        <dbReference type="Proteomes" id="UP000185812"/>
    </source>
</evidence>
<dbReference type="EMBL" id="FRAU01000007">
    <property type="protein sequence ID" value="SHK84496.1"/>
    <property type="molecule type" value="Genomic_DNA"/>
</dbReference>
<feature type="transmembrane region" description="Helical" evidence="8">
    <location>
        <begin position="483"/>
        <end position="504"/>
    </location>
</feature>
<comment type="similarity">
    <text evidence="2">Belongs to the resistance-nodulation-cell division (RND) (TC 2.A.6) family.</text>
</comment>
<evidence type="ECO:0000256" key="1">
    <source>
        <dbReference type="ARBA" id="ARBA00004651"/>
    </source>
</evidence>
<evidence type="ECO:0000256" key="6">
    <source>
        <dbReference type="ARBA" id="ARBA00022989"/>
    </source>
</evidence>
<keyword evidence="4" id="KW-1003">Cell membrane</keyword>
<feature type="transmembrane region" description="Helical" evidence="8">
    <location>
        <begin position="341"/>
        <end position="357"/>
    </location>
</feature>
<dbReference type="Proteomes" id="UP000185812">
    <property type="component" value="Unassembled WGS sequence"/>
</dbReference>
<dbReference type="Gene3D" id="3.30.70.1320">
    <property type="entry name" value="Multidrug efflux transporter AcrB pore domain like"/>
    <property type="match status" value="1"/>
</dbReference>
<dbReference type="SUPFAM" id="SSF82714">
    <property type="entry name" value="Multidrug efflux transporter AcrB TolC docking domain, DN and DC subdomains"/>
    <property type="match status" value="2"/>
</dbReference>
<evidence type="ECO:0000256" key="3">
    <source>
        <dbReference type="ARBA" id="ARBA00022448"/>
    </source>
</evidence>
<accession>A0A1M6VT66</accession>
<evidence type="ECO:0000256" key="4">
    <source>
        <dbReference type="ARBA" id="ARBA00022475"/>
    </source>
</evidence>
<feature type="transmembrane region" description="Helical" evidence="8">
    <location>
        <begin position="389"/>
        <end position="410"/>
    </location>
</feature>
<evidence type="ECO:0000256" key="5">
    <source>
        <dbReference type="ARBA" id="ARBA00022692"/>
    </source>
</evidence>
<dbReference type="PANTHER" id="PTHR32063:SF19">
    <property type="entry name" value="CATION EFFLUX SYSTEM PROTEIN CUSA"/>
    <property type="match status" value="1"/>
</dbReference>
<evidence type="ECO:0000313" key="9">
    <source>
        <dbReference type="EMBL" id="SHK84496.1"/>
    </source>
</evidence>
<dbReference type="InterPro" id="IPR001036">
    <property type="entry name" value="Acrflvin-R"/>
</dbReference>
<keyword evidence="5 8" id="KW-0812">Transmembrane</keyword>
<dbReference type="OrthoDB" id="636130at2"/>
<dbReference type="PRINTS" id="PR00702">
    <property type="entry name" value="ACRIFLAVINRP"/>
</dbReference>
<feature type="transmembrane region" description="Helical" evidence="8">
    <location>
        <begin position="1022"/>
        <end position="1048"/>
    </location>
</feature>
<reference evidence="10" key="1">
    <citation type="submission" date="2016-11" db="EMBL/GenBank/DDBJ databases">
        <authorList>
            <person name="Varghese N."/>
            <person name="Submissions S."/>
        </authorList>
    </citation>
    <scope>NUCLEOTIDE SEQUENCE [LARGE SCALE GENOMIC DNA]</scope>
    <source>
        <strain evidence="10">DSM 22212</strain>
    </source>
</reference>
<proteinExistence type="inferred from homology"/>
<dbReference type="GO" id="GO:0005886">
    <property type="term" value="C:plasma membrane"/>
    <property type="evidence" value="ECO:0007669"/>
    <property type="project" value="UniProtKB-SubCell"/>
</dbReference>
<dbReference type="GO" id="GO:0008324">
    <property type="term" value="F:monoatomic cation transmembrane transporter activity"/>
    <property type="evidence" value="ECO:0007669"/>
    <property type="project" value="InterPro"/>
</dbReference>
<dbReference type="SUPFAM" id="SSF82693">
    <property type="entry name" value="Multidrug efflux transporter AcrB pore domain, PN1, PN2, PC1 and PC2 subdomains"/>
    <property type="match status" value="2"/>
</dbReference>
<keyword evidence="10" id="KW-1185">Reference proteome</keyword>
<dbReference type="InterPro" id="IPR027463">
    <property type="entry name" value="AcrB_DN_DC_subdom"/>
</dbReference>
<organism evidence="9 10">
    <name type="scientific">Rhodothermus profundi</name>
    <dbReference type="NCBI Taxonomy" id="633813"/>
    <lineage>
        <taxon>Bacteria</taxon>
        <taxon>Pseudomonadati</taxon>
        <taxon>Rhodothermota</taxon>
        <taxon>Rhodothermia</taxon>
        <taxon>Rhodothermales</taxon>
        <taxon>Rhodothermaceae</taxon>
        <taxon>Rhodothermus</taxon>
    </lineage>
</organism>
<name>A0A1M6VT66_9BACT</name>
<feature type="transmembrane region" description="Helical" evidence="8">
    <location>
        <begin position="936"/>
        <end position="960"/>
    </location>
</feature>
<comment type="subcellular location">
    <subcellularLocation>
        <location evidence="1">Cell membrane</location>
        <topology evidence="1">Multi-pass membrane protein</topology>
    </subcellularLocation>
</comment>
<dbReference type="GO" id="GO:0042910">
    <property type="term" value="F:xenobiotic transmembrane transporter activity"/>
    <property type="evidence" value="ECO:0007669"/>
    <property type="project" value="TreeGrafter"/>
</dbReference>
<keyword evidence="7 8" id="KW-0472">Membrane</keyword>
<dbReference type="STRING" id="633813.SAMN04488087_2100"/>
<evidence type="ECO:0000256" key="7">
    <source>
        <dbReference type="ARBA" id="ARBA00023136"/>
    </source>
</evidence>
<evidence type="ECO:0000256" key="2">
    <source>
        <dbReference type="ARBA" id="ARBA00010942"/>
    </source>
</evidence>
<dbReference type="SUPFAM" id="SSF82866">
    <property type="entry name" value="Multidrug efflux transporter AcrB transmembrane domain"/>
    <property type="match status" value="2"/>
</dbReference>
<dbReference type="RefSeq" id="WP_072715928.1">
    <property type="nucleotide sequence ID" value="NZ_FRAU01000007.1"/>
</dbReference>
<evidence type="ECO:0000256" key="8">
    <source>
        <dbReference type="SAM" id="Phobius"/>
    </source>
</evidence>
<protein>
    <submittedName>
        <fullName evidence="9">Cu(I)/Ag(I) efflux system membrane protein CusA/SilA</fullName>
    </submittedName>
</protein>
<gene>
    <name evidence="9" type="ORF">SAMN04488087_2100</name>
</gene>